<evidence type="ECO:0000256" key="1">
    <source>
        <dbReference type="ARBA" id="ARBA00023125"/>
    </source>
</evidence>
<dbReference type="RefSeq" id="WP_251909743.1">
    <property type="nucleotide sequence ID" value="NZ_JAMRXG010000002.1"/>
</dbReference>
<keyword evidence="2" id="KW-0233">DNA recombination</keyword>
<protein>
    <submittedName>
        <fullName evidence="4">Tyrosine-type recombinase/integrase</fullName>
    </submittedName>
</protein>
<dbReference type="Pfam" id="PF00589">
    <property type="entry name" value="Phage_integrase"/>
    <property type="match status" value="1"/>
</dbReference>
<keyword evidence="1" id="KW-0238">DNA-binding</keyword>
<dbReference type="InterPro" id="IPR011010">
    <property type="entry name" value="DNA_brk_join_enz"/>
</dbReference>
<evidence type="ECO:0000313" key="4">
    <source>
        <dbReference type="EMBL" id="MCM6772753.1"/>
    </source>
</evidence>
<evidence type="ECO:0000256" key="2">
    <source>
        <dbReference type="ARBA" id="ARBA00023172"/>
    </source>
</evidence>
<dbReference type="GO" id="GO:0006310">
    <property type="term" value="P:DNA recombination"/>
    <property type="evidence" value="ECO:0007669"/>
    <property type="project" value="UniProtKB-KW"/>
</dbReference>
<dbReference type="GO" id="GO:0003677">
    <property type="term" value="F:DNA binding"/>
    <property type="evidence" value="ECO:0007669"/>
    <property type="project" value="UniProtKB-KW"/>
</dbReference>
<organism evidence="4 5">
    <name type="scientific">Nocardia pulmonis</name>
    <dbReference type="NCBI Taxonomy" id="2951408"/>
    <lineage>
        <taxon>Bacteria</taxon>
        <taxon>Bacillati</taxon>
        <taxon>Actinomycetota</taxon>
        <taxon>Actinomycetes</taxon>
        <taxon>Mycobacteriales</taxon>
        <taxon>Nocardiaceae</taxon>
        <taxon>Nocardia</taxon>
    </lineage>
</organism>
<sequence length="409" mass="45844">MPRQPLAIGTYGKISCKEQPNGSWRASTRYRDDDGETRTVQAFGPTRAKAEAALKNKLKDRNPGQEKAITRETKLADLADLWLSELEYEKRTVPQTIEQYRDEIDVSTDKRAKKDTIKIKSALGGVRVREATTSRLDRHLKKVAETGAWKARIHRVILSGMMGLAVRHDAISQNPVREVARIHRKRDKPRAADIATLTALREQLKAWQLGGEIDGIPAYTSGPKRSRMILDIADVLLGTGVRPGEVLAIRWCDLDLAAELPRVTICGTIIRLKGKKEDGKGLIRQEWTKTDAGYRSIALPKFAVDTLMRRKLDAKSNKLDLVFPNRNGDIYDPHNFRRSWREARGTTFAWITPKTFRKSVATLIANEHSAQGAASQLGHADDGATARKHYIDKPHEAPDFTAILDRHAG</sequence>
<dbReference type="PANTHER" id="PTHR30349">
    <property type="entry name" value="PHAGE INTEGRASE-RELATED"/>
    <property type="match status" value="1"/>
</dbReference>
<accession>A0A9X2E764</accession>
<dbReference type="AlphaFoldDB" id="A0A9X2E764"/>
<evidence type="ECO:0000313" key="5">
    <source>
        <dbReference type="Proteomes" id="UP001139157"/>
    </source>
</evidence>
<dbReference type="InterPro" id="IPR050090">
    <property type="entry name" value="Tyrosine_recombinase_XerCD"/>
</dbReference>
<reference evidence="4" key="1">
    <citation type="submission" date="2022-06" db="EMBL/GenBank/DDBJ databases">
        <title>Novel species in genus nocardia.</title>
        <authorList>
            <person name="Li F."/>
        </authorList>
    </citation>
    <scope>NUCLEOTIDE SEQUENCE</scope>
    <source>
        <strain evidence="4">CDC141</strain>
    </source>
</reference>
<feature type="domain" description="Tyr recombinase" evidence="3">
    <location>
        <begin position="199"/>
        <end position="405"/>
    </location>
</feature>
<dbReference type="GO" id="GO:0015074">
    <property type="term" value="P:DNA integration"/>
    <property type="evidence" value="ECO:0007669"/>
    <property type="project" value="InterPro"/>
</dbReference>
<dbReference type="InterPro" id="IPR002104">
    <property type="entry name" value="Integrase_catalytic"/>
</dbReference>
<keyword evidence="5" id="KW-1185">Reference proteome</keyword>
<dbReference type="Gene3D" id="1.10.150.130">
    <property type="match status" value="1"/>
</dbReference>
<dbReference type="EMBL" id="JAMRXG010000002">
    <property type="protein sequence ID" value="MCM6772753.1"/>
    <property type="molecule type" value="Genomic_DNA"/>
</dbReference>
<dbReference type="PROSITE" id="PS51898">
    <property type="entry name" value="TYR_RECOMBINASE"/>
    <property type="match status" value="1"/>
</dbReference>
<dbReference type="Proteomes" id="UP001139157">
    <property type="component" value="Unassembled WGS sequence"/>
</dbReference>
<dbReference type="InterPro" id="IPR013762">
    <property type="entry name" value="Integrase-like_cat_sf"/>
</dbReference>
<gene>
    <name evidence="4" type="ORF">NDR86_04615</name>
</gene>
<name>A0A9X2E764_9NOCA</name>
<proteinExistence type="predicted"/>
<comment type="caution">
    <text evidence="4">The sequence shown here is derived from an EMBL/GenBank/DDBJ whole genome shotgun (WGS) entry which is preliminary data.</text>
</comment>
<dbReference type="SUPFAM" id="SSF56349">
    <property type="entry name" value="DNA breaking-rejoining enzymes"/>
    <property type="match status" value="1"/>
</dbReference>
<dbReference type="InterPro" id="IPR010998">
    <property type="entry name" value="Integrase_recombinase_N"/>
</dbReference>
<evidence type="ECO:0000259" key="3">
    <source>
        <dbReference type="PROSITE" id="PS51898"/>
    </source>
</evidence>
<dbReference type="Gene3D" id="1.10.443.10">
    <property type="entry name" value="Intergrase catalytic core"/>
    <property type="match status" value="1"/>
</dbReference>